<evidence type="ECO:0000313" key="3">
    <source>
        <dbReference type="Proteomes" id="UP001396334"/>
    </source>
</evidence>
<dbReference type="PANTHER" id="PTHR19308:SF13">
    <property type="entry name" value="OS02G0468400 PROTEIN"/>
    <property type="match status" value="1"/>
</dbReference>
<protein>
    <submittedName>
        <fullName evidence="2">Uncharacterized protein</fullName>
    </submittedName>
</protein>
<reference evidence="2 3" key="1">
    <citation type="journal article" date="2024" name="G3 (Bethesda)">
        <title>Genome assembly of Hibiscus sabdariffa L. provides insights into metabolisms of medicinal natural products.</title>
        <authorList>
            <person name="Kim T."/>
        </authorList>
    </citation>
    <scope>NUCLEOTIDE SEQUENCE [LARGE SCALE GENOMIC DNA]</scope>
    <source>
        <strain evidence="2">TK-2024</strain>
        <tissue evidence="2">Old leaves</tissue>
    </source>
</reference>
<gene>
    <name evidence="2" type="ORF">V6N11_002733</name>
</gene>
<dbReference type="Proteomes" id="UP001396334">
    <property type="component" value="Unassembled WGS sequence"/>
</dbReference>
<evidence type="ECO:0000313" key="2">
    <source>
        <dbReference type="EMBL" id="KAK9022473.1"/>
    </source>
</evidence>
<dbReference type="EMBL" id="JBBPBN010000015">
    <property type="protein sequence ID" value="KAK9022473.1"/>
    <property type="molecule type" value="Genomic_DNA"/>
</dbReference>
<organism evidence="2 3">
    <name type="scientific">Hibiscus sabdariffa</name>
    <name type="common">roselle</name>
    <dbReference type="NCBI Taxonomy" id="183260"/>
    <lineage>
        <taxon>Eukaryota</taxon>
        <taxon>Viridiplantae</taxon>
        <taxon>Streptophyta</taxon>
        <taxon>Embryophyta</taxon>
        <taxon>Tracheophyta</taxon>
        <taxon>Spermatophyta</taxon>
        <taxon>Magnoliopsida</taxon>
        <taxon>eudicotyledons</taxon>
        <taxon>Gunneridae</taxon>
        <taxon>Pentapetalae</taxon>
        <taxon>rosids</taxon>
        <taxon>malvids</taxon>
        <taxon>Malvales</taxon>
        <taxon>Malvaceae</taxon>
        <taxon>Malvoideae</taxon>
        <taxon>Hibiscus</taxon>
    </lineage>
</organism>
<dbReference type="InterPro" id="IPR051213">
    <property type="entry name" value="START_lipid_transfer"/>
</dbReference>
<comment type="caution">
    <text evidence="2">The sequence shown here is derived from an EMBL/GenBank/DDBJ whole genome shotgun (WGS) entry which is preliminary data.</text>
</comment>
<proteinExistence type="predicted"/>
<dbReference type="PANTHER" id="PTHR19308">
    <property type="entry name" value="PHOSPHATIDYLCHOLINE TRANSFER PROTEIN"/>
    <property type="match status" value="1"/>
</dbReference>
<accession>A0ABR2SB45</accession>
<name>A0ABR2SB45_9ROSI</name>
<keyword evidence="3" id="KW-1185">Reference proteome</keyword>
<feature type="region of interest" description="Disordered" evidence="1">
    <location>
        <begin position="50"/>
        <end position="69"/>
    </location>
</feature>
<sequence length="298" mass="32847">MGSLTSKGKMESVSSMEFWCFLNFRATLIALLLILFFRLSKKVYSKFFHPSSSSTLRLPSPSSSGSPIDSQARIPEIISDLDLKFLVDNLDEKLNEDEKWENVINKKTDFLSYNAKCCRPKASKILNFLGRGIKGNKGSVPGRDASEIRMFHQEDAGLNVERAKLAFAKGIWSYVCKMDNALRKYSAINSPLTTPSVLSATLIQKVPPELDMISGNTLPAVSASMATLEPVNDESREKKLSRIPSKKTVAKSLLVAGGVICLSRGHTGLGAKVAIAFILTKLRKHCDSSSQSRRTRDI</sequence>
<evidence type="ECO:0000256" key="1">
    <source>
        <dbReference type="SAM" id="MobiDB-lite"/>
    </source>
</evidence>